<dbReference type="InterPro" id="IPR004007">
    <property type="entry name" value="DhaL_dom"/>
</dbReference>
<sequence length="231" mass="23338">MEFDGTFTRSWIQRFADSVSATEPELTVLDQRAGDGDFGTNLRTGLALAARELAALPDGPLPAAAPLEATARAFLDGVGGTSGPLFGLLFQELSTAVAAAGPSVRVAALAAGTGAGLAAIQRVGEAVPGDKTLVDALAPAARELQRFSPAGRPDRALAAAARGAWQGVQSTTLLRAHRGRASYLGDRASGVPDPGAVGVALFFTTANAHVVSLTSRLAGPGTASGREEAPL</sequence>
<keyword evidence="5" id="KW-1185">Reference proteome</keyword>
<dbReference type="PROSITE" id="PS51480">
    <property type="entry name" value="DHAL"/>
    <property type="match status" value="1"/>
</dbReference>
<name>A0ABS0NTV6_9ACTN</name>
<evidence type="ECO:0000256" key="2">
    <source>
        <dbReference type="ARBA" id="ARBA00022777"/>
    </source>
</evidence>
<proteinExistence type="predicted"/>
<dbReference type="PANTHER" id="PTHR28629:SF4">
    <property type="entry name" value="TRIOKINASE_FMN CYCLASE"/>
    <property type="match status" value="1"/>
</dbReference>
<dbReference type="Gene3D" id="1.25.40.340">
    <property type="match status" value="1"/>
</dbReference>
<evidence type="ECO:0000256" key="1">
    <source>
        <dbReference type="ARBA" id="ARBA00022679"/>
    </source>
</evidence>
<keyword evidence="1" id="KW-0808">Transferase</keyword>
<accession>A0ABS0NTV6</accession>
<protein>
    <submittedName>
        <fullName evidence="4">Dihydroxyacetone kinase subunit L</fullName>
    </submittedName>
</protein>
<dbReference type="Pfam" id="PF02734">
    <property type="entry name" value="Dak2"/>
    <property type="match status" value="1"/>
</dbReference>
<dbReference type="PANTHER" id="PTHR28629">
    <property type="entry name" value="TRIOKINASE/FMN CYCLASE"/>
    <property type="match status" value="1"/>
</dbReference>
<dbReference type="SMART" id="SM01120">
    <property type="entry name" value="Dak2"/>
    <property type="match status" value="1"/>
</dbReference>
<evidence type="ECO:0000313" key="4">
    <source>
        <dbReference type="EMBL" id="MBH5338647.1"/>
    </source>
</evidence>
<dbReference type="InterPro" id="IPR050861">
    <property type="entry name" value="Dihydroxyacetone_Kinase"/>
</dbReference>
<evidence type="ECO:0000313" key="5">
    <source>
        <dbReference type="Proteomes" id="UP000807371"/>
    </source>
</evidence>
<organism evidence="4 5">
    <name type="scientific">Streptomyces pactum</name>
    <dbReference type="NCBI Taxonomy" id="68249"/>
    <lineage>
        <taxon>Bacteria</taxon>
        <taxon>Bacillati</taxon>
        <taxon>Actinomycetota</taxon>
        <taxon>Actinomycetes</taxon>
        <taxon>Kitasatosporales</taxon>
        <taxon>Streptomycetaceae</taxon>
        <taxon>Streptomyces</taxon>
    </lineage>
</organism>
<dbReference type="NCBIfam" id="TIGR02365">
    <property type="entry name" value="dha_L_ycgS"/>
    <property type="match status" value="1"/>
</dbReference>
<dbReference type="InterPro" id="IPR012737">
    <property type="entry name" value="DhaK_L_YcgS"/>
</dbReference>
<dbReference type="Proteomes" id="UP000807371">
    <property type="component" value="Unassembled WGS sequence"/>
</dbReference>
<comment type="caution">
    <text evidence="4">The sequence shown here is derived from an EMBL/GenBank/DDBJ whole genome shotgun (WGS) entry which is preliminary data.</text>
</comment>
<dbReference type="EMBL" id="JACYXC010000002">
    <property type="protein sequence ID" value="MBH5338647.1"/>
    <property type="molecule type" value="Genomic_DNA"/>
</dbReference>
<dbReference type="InterPro" id="IPR036117">
    <property type="entry name" value="DhaL_dom_sf"/>
</dbReference>
<keyword evidence="2 4" id="KW-0418">Kinase</keyword>
<feature type="domain" description="DhaL" evidence="3">
    <location>
        <begin position="6"/>
        <end position="208"/>
    </location>
</feature>
<gene>
    <name evidence="4" type="primary">dhaL</name>
    <name evidence="4" type="ORF">IHE55_29240</name>
</gene>
<dbReference type="GO" id="GO:0016301">
    <property type="term" value="F:kinase activity"/>
    <property type="evidence" value="ECO:0007669"/>
    <property type="project" value="UniProtKB-KW"/>
</dbReference>
<dbReference type="RefSeq" id="WP_197992437.1">
    <property type="nucleotide sequence ID" value="NZ_JACYXC010000002.1"/>
</dbReference>
<evidence type="ECO:0000259" key="3">
    <source>
        <dbReference type="PROSITE" id="PS51480"/>
    </source>
</evidence>
<reference evidence="4 5" key="1">
    <citation type="submission" date="2020-09" db="EMBL/GenBank/DDBJ databases">
        <title>Biosynthesis of the nuclear factor of activated T cells inhibitor NFAT-133 and its congeners in Streptomyces pactum.</title>
        <authorList>
            <person name="Zhou W."/>
            <person name="Posri P."/>
            <person name="Abugrain M.E."/>
            <person name="Weisberg A.J."/>
            <person name="Chang J.H."/>
            <person name="Mahmud T."/>
        </authorList>
    </citation>
    <scope>NUCLEOTIDE SEQUENCE [LARGE SCALE GENOMIC DNA]</scope>
    <source>
        <strain evidence="4 5">ATCC 27456</strain>
    </source>
</reference>
<dbReference type="SUPFAM" id="SSF101473">
    <property type="entry name" value="DhaL-like"/>
    <property type="match status" value="1"/>
</dbReference>